<gene>
    <name evidence="1" type="ORF">Din_040930</name>
</gene>
<proteinExistence type="predicted"/>
<reference evidence="1" key="1">
    <citation type="submission" date="2019-08" db="EMBL/GenBank/DDBJ databases">
        <title>Reference gene set and small RNA set construction with multiple tissues from Davidia involucrata Baill.</title>
        <authorList>
            <person name="Yang H."/>
            <person name="Zhou C."/>
            <person name="Li G."/>
            <person name="Wang J."/>
            <person name="Gao P."/>
            <person name="Wang M."/>
            <person name="Wang R."/>
            <person name="Zhao Y."/>
        </authorList>
    </citation>
    <scope>NUCLEOTIDE SEQUENCE</scope>
    <source>
        <tissue evidence="1">Mixed with DoveR01_LX</tissue>
    </source>
</reference>
<dbReference type="AlphaFoldDB" id="A0A5B7BRS1"/>
<accession>A0A5B7BRS1</accession>
<sequence length="144" mass="16937">MGFALFSTQLAITTKDALQVLVLLFINFIQELFLNSTSRSSHFPNTRNSQFHGRHPIQHIGPDPEILIPDPSISRDYDWEIPLDQENKYFTMDESDESLVPMFRTQTSGIDRLRRHDKVKRSLELLWTQIDLTDKRRWFEMISG</sequence>
<evidence type="ECO:0000313" key="1">
    <source>
        <dbReference type="EMBL" id="MPA71489.1"/>
    </source>
</evidence>
<dbReference type="EMBL" id="GHES01040930">
    <property type="protein sequence ID" value="MPA71489.1"/>
    <property type="molecule type" value="Transcribed_RNA"/>
</dbReference>
<organism evidence="1">
    <name type="scientific">Davidia involucrata</name>
    <name type="common">Dove tree</name>
    <dbReference type="NCBI Taxonomy" id="16924"/>
    <lineage>
        <taxon>Eukaryota</taxon>
        <taxon>Viridiplantae</taxon>
        <taxon>Streptophyta</taxon>
        <taxon>Embryophyta</taxon>
        <taxon>Tracheophyta</taxon>
        <taxon>Spermatophyta</taxon>
        <taxon>Magnoliopsida</taxon>
        <taxon>eudicotyledons</taxon>
        <taxon>Gunneridae</taxon>
        <taxon>Pentapetalae</taxon>
        <taxon>asterids</taxon>
        <taxon>Cornales</taxon>
        <taxon>Nyssaceae</taxon>
        <taxon>Davidia</taxon>
    </lineage>
</organism>
<protein>
    <submittedName>
        <fullName evidence="1">Uncharacterized protein</fullName>
    </submittedName>
</protein>
<name>A0A5B7BRS1_DAVIN</name>